<keyword evidence="2" id="KW-1185">Reference proteome</keyword>
<organism evidence="1 2">
    <name type="scientific">Paenibacillus contaminans</name>
    <dbReference type="NCBI Taxonomy" id="450362"/>
    <lineage>
        <taxon>Bacteria</taxon>
        <taxon>Bacillati</taxon>
        <taxon>Bacillota</taxon>
        <taxon>Bacilli</taxon>
        <taxon>Bacillales</taxon>
        <taxon>Paenibacillaceae</taxon>
        <taxon>Paenibacillus</taxon>
    </lineage>
</organism>
<evidence type="ECO:0000313" key="2">
    <source>
        <dbReference type="Proteomes" id="UP000250369"/>
    </source>
</evidence>
<dbReference type="Proteomes" id="UP000250369">
    <property type="component" value="Unassembled WGS sequence"/>
</dbReference>
<dbReference type="OrthoDB" id="2860586at2"/>
<gene>
    <name evidence="1" type="ORF">DQG23_14565</name>
</gene>
<dbReference type="EMBL" id="QMFB01000007">
    <property type="protein sequence ID" value="RAV20726.1"/>
    <property type="molecule type" value="Genomic_DNA"/>
</dbReference>
<dbReference type="AlphaFoldDB" id="A0A329MN57"/>
<evidence type="ECO:0000313" key="1">
    <source>
        <dbReference type="EMBL" id="RAV20726.1"/>
    </source>
</evidence>
<evidence type="ECO:0008006" key="3">
    <source>
        <dbReference type="Google" id="ProtNLM"/>
    </source>
</evidence>
<dbReference type="CDD" id="cd06462">
    <property type="entry name" value="Peptidase_S24_S26"/>
    <property type="match status" value="1"/>
</dbReference>
<accession>A0A329MN57</accession>
<protein>
    <recommendedName>
        <fullName evidence="3">Peptidase S24/S26A/S26B/S26C domain-containing protein</fullName>
    </recommendedName>
</protein>
<proteinExistence type="predicted"/>
<reference evidence="1 2" key="1">
    <citation type="journal article" date="2009" name="Int. J. Syst. Evol. Microbiol.">
        <title>Paenibacillus contaminans sp. nov., isolated from a contaminated laboratory plate.</title>
        <authorList>
            <person name="Chou J.H."/>
            <person name="Lee J.H."/>
            <person name="Lin M.C."/>
            <person name="Chang P.S."/>
            <person name="Arun A.B."/>
            <person name="Young C.C."/>
            <person name="Chen W.M."/>
        </authorList>
    </citation>
    <scope>NUCLEOTIDE SEQUENCE [LARGE SCALE GENOMIC DNA]</scope>
    <source>
        <strain evidence="1 2">CKOBP-6</strain>
    </source>
</reference>
<sequence>MERSKARLTSEQFMSMLLPLLEEKRDVEITVAGNSMFPLWKHGRDRVTLTCCDKDTLRKGDIPLYRRHTGQLVLHRIVRVSKCGYDMCGDGQDRVERHVPKDNVIAVVKSFTRKNKTYSCEYVPYRVFVALWLTLLPFRSFALRSIRVWRRWIL</sequence>
<name>A0A329MN57_9BACL</name>
<dbReference type="RefSeq" id="WP_113031584.1">
    <property type="nucleotide sequence ID" value="NZ_QMFB01000007.1"/>
</dbReference>
<comment type="caution">
    <text evidence="1">The sequence shown here is derived from an EMBL/GenBank/DDBJ whole genome shotgun (WGS) entry which is preliminary data.</text>
</comment>